<feature type="signal peptide" evidence="1">
    <location>
        <begin position="1"/>
        <end position="20"/>
    </location>
</feature>
<evidence type="ECO:0008006" key="4">
    <source>
        <dbReference type="Google" id="ProtNLM"/>
    </source>
</evidence>
<feature type="chain" id="PRO_5043947388" description="Lipoprotein" evidence="1">
    <location>
        <begin position="21"/>
        <end position="152"/>
    </location>
</feature>
<evidence type="ECO:0000313" key="3">
    <source>
        <dbReference type="Proteomes" id="UP001159179"/>
    </source>
</evidence>
<dbReference type="PROSITE" id="PS51257">
    <property type="entry name" value="PROKAR_LIPOPROTEIN"/>
    <property type="match status" value="1"/>
</dbReference>
<evidence type="ECO:0000313" key="2">
    <source>
        <dbReference type="EMBL" id="MDH5162295.1"/>
    </source>
</evidence>
<reference evidence="2" key="1">
    <citation type="submission" date="2023-03" db="EMBL/GenBank/DDBJ databases">
        <title>Bacterial isolates from washroom surfaces on a university campus.</title>
        <authorList>
            <person name="Holman D.B."/>
            <person name="Gzyl K.E."/>
            <person name="Taheri A.E."/>
        </authorList>
    </citation>
    <scope>NUCLEOTIDE SEQUENCE</scope>
    <source>
        <strain evidence="2">RD03</strain>
    </source>
</reference>
<dbReference type="AlphaFoldDB" id="A0AAW6STZ3"/>
<name>A0AAW6STZ3_9BACI</name>
<proteinExistence type="predicted"/>
<protein>
    <recommendedName>
        <fullName evidence="4">Lipoprotein</fullName>
    </recommendedName>
</protein>
<evidence type="ECO:0000256" key="1">
    <source>
        <dbReference type="SAM" id="SignalP"/>
    </source>
</evidence>
<gene>
    <name evidence="2" type="ORF">P5X88_15270</name>
</gene>
<sequence>MKIKLCFLSCFILLASCSHDSTKQSTNILKDFIDKDIIKRSEIVEIKQDSKMIYSLQDDHHLYFFVFNDHKLLFANKIIKDALEINPIYWEYSENNAKKLYLISGGFKNDEVTSLDINKNTYFPNIIHLKDYTIFFEFFDKRIDLPINITFK</sequence>
<dbReference type="EMBL" id="JAROYP010000009">
    <property type="protein sequence ID" value="MDH5162295.1"/>
    <property type="molecule type" value="Genomic_DNA"/>
</dbReference>
<organism evidence="2 3">
    <name type="scientific">Heyndrickxia oleronia</name>
    <dbReference type="NCBI Taxonomy" id="38875"/>
    <lineage>
        <taxon>Bacteria</taxon>
        <taxon>Bacillati</taxon>
        <taxon>Bacillota</taxon>
        <taxon>Bacilli</taxon>
        <taxon>Bacillales</taxon>
        <taxon>Bacillaceae</taxon>
        <taxon>Heyndrickxia</taxon>
    </lineage>
</organism>
<dbReference type="Proteomes" id="UP001159179">
    <property type="component" value="Unassembled WGS sequence"/>
</dbReference>
<dbReference type="RefSeq" id="WP_280617266.1">
    <property type="nucleotide sequence ID" value="NZ_JAROYP010000009.1"/>
</dbReference>
<keyword evidence="1" id="KW-0732">Signal</keyword>
<accession>A0AAW6STZ3</accession>
<comment type="caution">
    <text evidence="2">The sequence shown here is derived from an EMBL/GenBank/DDBJ whole genome shotgun (WGS) entry which is preliminary data.</text>
</comment>